<evidence type="ECO:0000313" key="2">
    <source>
        <dbReference type="EMBL" id="KAG2326562.1"/>
    </source>
</evidence>
<gene>
    <name evidence="2" type="ORF">Bca52824_009290</name>
</gene>
<name>A0A8X8BA27_BRACI</name>
<reference evidence="2 3" key="1">
    <citation type="submission" date="2020-02" db="EMBL/GenBank/DDBJ databases">
        <authorList>
            <person name="Ma Q."/>
            <person name="Huang Y."/>
            <person name="Song X."/>
            <person name="Pei D."/>
        </authorList>
    </citation>
    <scope>NUCLEOTIDE SEQUENCE [LARGE SCALE GENOMIC DNA]</scope>
    <source>
        <strain evidence="2">Sxm20200214</strain>
        <tissue evidence="2">Leaf</tissue>
    </source>
</reference>
<accession>A0A8X8BA27</accession>
<evidence type="ECO:0000256" key="1">
    <source>
        <dbReference type="SAM" id="MobiDB-lite"/>
    </source>
</evidence>
<feature type="compositionally biased region" description="Low complexity" evidence="1">
    <location>
        <begin position="104"/>
        <end position="117"/>
    </location>
</feature>
<dbReference type="AlphaFoldDB" id="A0A8X8BA27"/>
<organism evidence="2 3">
    <name type="scientific">Brassica carinata</name>
    <name type="common">Ethiopian mustard</name>
    <name type="synonym">Abyssinian cabbage</name>
    <dbReference type="NCBI Taxonomy" id="52824"/>
    <lineage>
        <taxon>Eukaryota</taxon>
        <taxon>Viridiplantae</taxon>
        <taxon>Streptophyta</taxon>
        <taxon>Embryophyta</taxon>
        <taxon>Tracheophyta</taxon>
        <taxon>Spermatophyta</taxon>
        <taxon>Magnoliopsida</taxon>
        <taxon>eudicotyledons</taxon>
        <taxon>Gunneridae</taxon>
        <taxon>Pentapetalae</taxon>
        <taxon>rosids</taxon>
        <taxon>malvids</taxon>
        <taxon>Brassicales</taxon>
        <taxon>Brassicaceae</taxon>
        <taxon>Brassiceae</taxon>
        <taxon>Brassica</taxon>
    </lineage>
</organism>
<dbReference type="EMBL" id="JAAMPC010000002">
    <property type="protein sequence ID" value="KAG2326562.1"/>
    <property type="molecule type" value="Genomic_DNA"/>
</dbReference>
<sequence length="131" mass="15040">MTIDLRTVECLRGRLLAERQVSRSVKEQAELITRKDHKVLRNQSNRVHPKLLVCHHFPLHHPMKKKEENRKLMEMDFWRKKKVYQATENVDSMGKESSSKLIDVSSSEASVVASTSSHEGESQAGNNTSTR</sequence>
<feature type="region of interest" description="Disordered" evidence="1">
    <location>
        <begin position="88"/>
        <end position="131"/>
    </location>
</feature>
<protein>
    <submittedName>
        <fullName evidence="2">Uncharacterized protein</fullName>
    </submittedName>
</protein>
<dbReference type="OrthoDB" id="1939750at2759"/>
<proteinExistence type="predicted"/>
<dbReference type="Proteomes" id="UP000886595">
    <property type="component" value="Unassembled WGS sequence"/>
</dbReference>
<keyword evidence="3" id="KW-1185">Reference proteome</keyword>
<evidence type="ECO:0000313" key="3">
    <source>
        <dbReference type="Proteomes" id="UP000886595"/>
    </source>
</evidence>
<comment type="caution">
    <text evidence="2">The sequence shown here is derived from an EMBL/GenBank/DDBJ whole genome shotgun (WGS) entry which is preliminary data.</text>
</comment>